<feature type="transmembrane region" description="Helical" evidence="1">
    <location>
        <begin position="6"/>
        <end position="32"/>
    </location>
</feature>
<keyword evidence="1" id="KW-0812">Transmembrane</keyword>
<proteinExistence type="predicted"/>
<gene>
    <name evidence="2" type="ORF">GCM10010844_16160</name>
</gene>
<keyword evidence="1" id="KW-1133">Transmembrane helix</keyword>
<sequence>MLAPAAGAAGVVGAGVVGAGVMGAGVLGALLLGGRAGMLKIVVCAWASEDDRTAAVSRVRRVMLLLFVTAPDAA</sequence>
<organism evidence="2 3">
    <name type="scientific">Deinococcus radiotolerans</name>
    <dbReference type="NCBI Taxonomy" id="1309407"/>
    <lineage>
        <taxon>Bacteria</taxon>
        <taxon>Thermotogati</taxon>
        <taxon>Deinococcota</taxon>
        <taxon>Deinococci</taxon>
        <taxon>Deinococcales</taxon>
        <taxon>Deinococcaceae</taxon>
        <taxon>Deinococcus</taxon>
    </lineage>
</organism>
<dbReference type="EMBL" id="BMPE01000002">
    <property type="protein sequence ID" value="GGK98700.1"/>
    <property type="molecule type" value="Genomic_DNA"/>
</dbReference>
<keyword evidence="3" id="KW-1185">Reference proteome</keyword>
<comment type="caution">
    <text evidence="2">The sequence shown here is derived from an EMBL/GenBank/DDBJ whole genome shotgun (WGS) entry which is preliminary data.</text>
</comment>
<evidence type="ECO:0000313" key="2">
    <source>
        <dbReference type="EMBL" id="GGK98700.1"/>
    </source>
</evidence>
<protein>
    <submittedName>
        <fullName evidence="2">Uncharacterized protein</fullName>
    </submittedName>
</protein>
<evidence type="ECO:0000313" key="3">
    <source>
        <dbReference type="Proteomes" id="UP000604341"/>
    </source>
</evidence>
<accession>A0ABQ2FII9</accession>
<reference evidence="3" key="1">
    <citation type="journal article" date="2019" name="Int. J. Syst. Evol. Microbiol.">
        <title>The Global Catalogue of Microorganisms (GCM) 10K type strain sequencing project: providing services to taxonomists for standard genome sequencing and annotation.</title>
        <authorList>
            <consortium name="The Broad Institute Genomics Platform"/>
            <consortium name="The Broad Institute Genome Sequencing Center for Infectious Disease"/>
            <person name="Wu L."/>
            <person name="Ma J."/>
        </authorList>
    </citation>
    <scope>NUCLEOTIDE SEQUENCE [LARGE SCALE GENOMIC DNA]</scope>
    <source>
        <strain evidence="3">JCM 19173</strain>
    </source>
</reference>
<name>A0ABQ2FII9_9DEIO</name>
<keyword evidence="1" id="KW-0472">Membrane</keyword>
<evidence type="ECO:0000256" key="1">
    <source>
        <dbReference type="SAM" id="Phobius"/>
    </source>
</evidence>
<dbReference type="Proteomes" id="UP000604341">
    <property type="component" value="Unassembled WGS sequence"/>
</dbReference>